<proteinExistence type="predicted"/>
<organism evidence="2 3">
    <name type="scientific">Alysiella crassa</name>
    <dbReference type="NCBI Taxonomy" id="153491"/>
    <lineage>
        <taxon>Bacteria</taxon>
        <taxon>Pseudomonadati</taxon>
        <taxon>Pseudomonadota</taxon>
        <taxon>Betaproteobacteria</taxon>
        <taxon>Neisseriales</taxon>
        <taxon>Neisseriaceae</taxon>
        <taxon>Alysiella</taxon>
    </lineage>
</organism>
<dbReference type="CDD" id="cd03011">
    <property type="entry name" value="TlpA_like_ScsD_MtbDsbE"/>
    <property type="match status" value="1"/>
</dbReference>
<dbReference type="InterPro" id="IPR050553">
    <property type="entry name" value="Thioredoxin_ResA/DsbE_sf"/>
</dbReference>
<gene>
    <name evidence="2" type="primary">stoA</name>
    <name evidence="2" type="ORF">NCTC10283_02358</name>
</gene>
<dbReference type="STRING" id="1120980.GCA_000745955_01550"/>
<dbReference type="InterPro" id="IPR012336">
    <property type="entry name" value="Thioredoxin-like_fold"/>
</dbReference>
<dbReference type="OrthoDB" id="9811352at2"/>
<dbReference type="PANTHER" id="PTHR42852">
    <property type="entry name" value="THIOL:DISULFIDE INTERCHANGE PROTEIN DSBE"/>
    <property type="match status" value="1"/>
</dbReference>
<feature type="domain" description="Thioredoxin" evidence="1">
    <location>
        <begin position="33"/>
        <end position="173"/>
    </location>
</feature>
<dbReference type="RefSeq" id="WP_034293366.1">
    <property type="nucleotide sequence ID" value="NZ_CP091519.2"/>
</dbReference>
<dbReference type="Pfam" id="PF13905">
    <property type="entry name" value="Thioredoxin_8"/>
    <property type="match status" value="1"/>
</dbReference>
<sequence>MKNTRQKSLYWAKQIAQTLVLLLLISLVVDWWRSPTAPLHAADTPFTTMKSVAPTTLAAASAEQTLVLYFWGSWCGICKHTSPVINDLHTDGVPVLGVALRSGSLNDVRNYLAQNQLAFDTINDERGELSRAWNVKVTPTIVLIKNGKVVHSTTGLASYWGLKTRIWISHFLH</sequence>
<dbReference type="PANTHER" id="PTHR42852:SF17">
    <property type="entry name" value="THIOREDOXIN-LIKE PROTEIN HI_1115"/>
    <property type="match status" value="1"/>
</dbReference>
<protein>
    <submittedName>
        <fullName evidence="2">Stage IV sporulation protein H</fullName>
    </submittedName>
</protein>
<dbReference type="SUPFAM" id="SSF52833">
    <property type="entry name" value="Thioredoxin-like"/>
    <property type="match status" value="1"/>
</dbReference>
<evidence type="ECO:0000259" key="1">
    <source>
        <dbReference type="PROSITE" id="PS51352"/>
    </source>
</evidence>
<reference evidence="2 3" key="1">
    <citation type="submission" date="2018-06" db="EMBL/GenBank/DDBJ databases">
        <authorList>
            <consortium name="Pathogen Informatics"/>
            <person name="Doyle S."/>
        </authorList>
    </citation>
    <scope>NUCLEOTIDE SEQUENCE [LARGE SCALE GENOMIC DNA]</scope>
    <source>
        <strain evidence="2 3">NCTC10283</strain>
    </source>
</reference>
<name>A0A376BUY1_9NEIS</name>
<accession>A0A376BUY1</accession>
<evidence type="ECO:0000313" key="2">
    <source>
        <dbReference type="EMBL" id="SSY80797.1"/>
    </source>
</evidence>
<keyword evidence="3" id="KW-1185">Reference proteome</keyword>
<dbReference type="InterPro" id="IPR036249">
    <property type="entry name" value="Thioredoxin-like_sf"/>
</dbReference>
<evidence type="ECO:0000313" key="3">
    <source>
        <dbReference type="Proteomes" id="UP000254209"/>
    </source>
</evidence>
<dbReference type="InterPro" id="IPR013766">
    <property type="entry name" value="Thioredoxin_domain"/>
</dbReference>
<dbReference type="AlphaFoldDB" id="A0A376BUY1"/>
<dbReference type="PROSITE" id="PS51352">
    <property type="entry name" value="THIOREDOXIN_2"/>
    <property type="match status" value="1"/>
</dbReference>
<dbReference type="EMBL" id="UFSO01000003">
    <property type="protein sequence ID" value="SSY80797.1"/>
    <property type="molecule type" value="Genomic_DNA"/>
</dbReference>
<dbReference type="Gene3D" id="3.40.30.10">
    <property type="entry name" value="Glutaredoxin"/>
    <property type="match status" value="1"/>
</dbReference>
<dbReference type="Proteomes" id="UP000254209">
    <property type="component" value="Unassembled WGS sequence"/>
</dbReference>